<accession>A0A067NBK0</accession>
<evidence type="ECO:0000256" key="1">
    <source>
        <dbReference type="ARBA" id="ARBA00022741"/>
    </source>
</evidence>
<dbReference type="InParanoid" id="A0A067NBK0"/>
<dbReference type="Pfam" id="PF00069">
    <property type="entry name" value="Pkinase"/>
    <property type="match status" value="1"/>
</dbReference>
<dbReference type="SMART" id="SM00220">
    <property type="entry name" value="S_TKc"/>
    <property type="match status" value="1"/>
</dbReference>
<dbReference type="PROSITE" id="PS00108">
    <property type="entry name" value="PROTEIN_KINASE_ST"/>
    <property type="match status" value="1"/>
</dbReference>
<keyword evidence="7" id="KW-1185">Reference proteome</keyword>
<evidence type="ECO:0000313" key="7">
    <source>
        <dbReference type="Proteomes" id="UP000027195"/>
    </source>
</evidence>
<dbReference type="Proteomes" id="UP000027195">
    <property type="component" value="Unassembled WGS sequence"/>
</dbReference>
<dbReference type="STRING" id="930990.A0A067NBK0"/>
<dbReference type="PANTHER" id="PTHR44167:SF24">
    <property type="entry name" value="SERINE_THREONINE-PROTEIN KINASE CHK2"/>
    <property type="match status" value="1"/>
</dbReference>
<feature type="region of interest" description="Disordered" evidence="4">
    <location>
        <begin position="539"/>
        <end position="563"/>
    </location>
</feature>
<evidence type="ECO:0000256" key="4">
    <source>
        <dbReference type="SAM" id="MobiDB-lite"/>
    </source>
</evidence>
<dbReference type="PANTHER" id="PTHR44167">
    <property type="entry name" value="OVARIAN-SPECIFIC SERINE/THREONINE-PROTEIN KINASE LOK-RELATED"/>
    <property type="match status" value="1"/>
</dbReference>
<proteinExistence type="predicted"/>
<feature type="binding site" evidence="3">
    <location>
        <position position="303"/>
    </location>
    <ligand>
        <name>ATP</name>
        <dbReference type="ChEBI" id="CHEBI:30616"/>
    </ligand>
</feature>
<sequence>MYNDDSTHISSFHCRTISVRKPNGDDTPAGQAFMPAEEPSHISSYHRTISARKTNGDNKALINSPHLLSLQRATFARKKKDGDNPSVPLAETERRSPFEEIGPGHWGRFTRFGTGQSFLCRDEEETIFIKQGAHNNFFNFPGIEGLDCRLTKTVTPGGLIKVQVHSPSGHDILVGGLQHPSSGGPLFIKHGDFIIFGSIHNPGYFFHMASIKTTISSSPSRLGWPQVTSPSSRERGMCMRHLGLAGANAGMTRTKSPPHGQATGLSDIRSDFIIHDECELGKGAFGRVVWGKCRHTSEDVAVKIIPKDSDAIARIMQEANIMQMMVHPNILEVRAQYQDQKFFYIVLEFVRGGDLDKQLRMQDSVNEQRAKAIAYNICVGLKCAHDIGVAHRDIKPSNIMLVSKDGAEIKIADFGLAKLATEKSALQSHAGTLSFMAPEIALSLGSYDFKVDCYSVGVTVYRILAGVHPFGKQHSQHEPLLREFRKWNPRPLEDKKISQAGIDFVRRMMTFEPEGRPSINDALEHLWFNELRYPEDSATLTPVGGVHGTQARGTRRGSSAMDIDDDDRTLVPSRKKPRFYTTSSGVTHSSMDVDPPEFNPPDIRYPTLPLCGIAVSSPASECVVVQGFHGHIDHAESLSSSSANLIGFPLV</sequence>
<dbReference type="GO" id="GO:0005737">
    <property type="term" value="C:cytoplasm"/>
    <property type="evidence" value="ECO:0007669"/>
    <property type="project" value="TreeGrafter"/>
</dbReference>
<gene>
    <name evidence="6" type="ORF">BOTBODRAFT_168494</name>
</gene>
<dbReference type="InterPro" id="IPR000719">
    <property type="entry name" value="Prot_kinase_dom"/>
</dbReference>
<dbReference type="HOGENOM" id="CLU_420895_0_0_1"/>
<organism evidence="6 7">
    <name type="scientific">Botryobasidium botryosum (strain FD-172 SS1)</name>
    <dbReference type="NCBI Taxonomy" id="930990"/>
    <lineage>
        <taxon>Eukaryota</taxon>
        <taxon>Fungi</taxon>
        <taxon>Dikarya</taxon>
        <taxon>Basidiomycota</taxon>
        <taxon>Agaricomycotina</taxon>
        <taxon>Agaricomycetes</taxon>
        <taxon>Cantharellales</taxon>
        <taxon>Botryobasidiaceae</taxon>
        <taxon>Botryobasidium</taxon>
    </lineage>
</organism>
<dbReference type="GO" id="GO:0044773">
    <property type="term" value="P:mitotic DNA damage checkpoint signaling"/>
    <property type="evidence" value="ECO:0007669"/>
    <property type="project" value="TreeGrafter"/>
</dbReference>
<keyword evidence="1 3" id="KW-0547">Nucleotide-binding</keyword>
<feature type="domain" description="Protein kinase" evidence="5">
    <location>
        <begin position="274"/>
        <end position="528"/>
    </location>
</feature>
<dbReference type="Gene3D" id="1.10.510.10">
    <property type="entry name" value="Transferase(Phosphotransferase) domain 1"/>
    <property type="match status" value="1"/>
</dbReference>
<dbReference type="PROSITE" id="PS00107">
    <property type="entry name" value="PROTEIN_KINASE_ATP"/>
    <property type="match status" value="1"/>
</dbReference>
<dbReference type="GO" id="GO:0005524">
    <property type="term" value="F:ATP binding"/>
    <property type="evidence" value="ECO:0007669"/>
    <property type="project" value="UniProtKB-UniRule"/>
</dbReference>
<reference evidence="7" key="1">
    <citation type="journal article" date="2014" name="Proc. Natl. Acad. Sci. U.S.A.">
        <title>Extensive sampling of basidiomycete genomes demonstrates inadequacy of the white-rot/brown-rot paradigm for wood decay fungi.</title>
        <authorList>
            <person name="Riley R."/>
            <person name="Salamov A.A."/>
            <person name="Brown D.W."/>
            <person name="Nagy L.G."/>
            <person name="Floudas D."/>
            <person name="Held B.W."/>
            <person name="Levasseur A."/>
            <person name="Lombard V."/>
            <person name="Morin E."/>
            <person name="Otillar R."/>
            <person name="Lindquist E.A."/>
            <person name="Sun H."/>
            <person name="LaButti K.M."/>
            <person name="Schmutz J."/>
            <person name="Jabbour D."/>
            <person name="Luo H."/>
            <person name="Baker S.E."/>
            <person name="Pisabarro A.G."/>
            <person name="Walton J.D."/>
            <person name="Blanchette R.A."/>
            <person name="Henrissat B."/>
            <person name="Martin F."/>
            <person name="Cullen D."/>
            <person name="Hibbett D.S."/>
            <person name="Grigoriev I.V."/>
        </authorList>
    </citation>
    <scope>NUCLEOTIDE SEQUENCE [LARGE SCALE GENOMIC DNA]</scope>
    <source>
        <strain evidence="7">FD-172 SS1</strain>
    </source>
</reference>
<dbReference type="GO" id="GO:0004674">
    <property type="term" value="F:protein serine/threonine kinase activity"/>
    <property type="evidence" value="ECO:0007669"/>
    <property type="project" value="TreeGrafter"/>
</dbReference>
<keyword evidence="2 3" id="KW-0067">ATP-binding</keyword>
<dbReference type="OrthoDB" id="10252171at2759"/>
<evidence type="ECO:0000256" key="2">
    <source>
        <dbReference type="ARBA" id="ARBA00022840"/>
    </source>
</evidence>
<dbReference type="AlphaFoldDB" id="A0A067NBK0"/>
<evidence type="ECO:0000256" key="3">
    <source>
        <dbReference type="PROSITE-ProRule" id="PRU10141"/>
    </source>
</evidence>
<dbReference type="PROSITE" id="PS50011">
    <property type="entry name" value="PROTEIN_KINASE_DOM"/>
    <property type="match status" value="1"/>
</dbReference>
<dbReference type="SUPFAM" id="SSF56112">
    <property type="entry name" value="Protein kinase-like (PK-like)"/>
    <property type="match status" value="1"/>
</dbReference>
<dbReference type="InterPro" id="IPR017441">
    <property type="entry name" value="Protein_kinase_ATP_BS"/>
</dbReference>
<feature type="region of interest" description="Disordered" evidence="4">
    <location>
        <begin position="76"/>
        <end position="102"/>
    </location>
</feature>
<dbReference type="EMBL" id="KL198016">
    <property type="protein sequence ID" value="KDQ21166.1"/>
    <property type="molecule type" value="Genomic_DNA"/>
</dbReference>
<dbReference type="InterPro" id="IPR011009">
    <property type="entry name" value="Kinase-like_dom_sf"/>
</dbReference>
<evidence type="ECO:0000259" key="5">
    <source>
        <dbReference type="PROSITE" id="PS50011"/>
    </source>
</evidence>
<protein>
    <recommendedName>
        <fullName evidence="5">Protein kinase domain-containing protein</fullName>
    </recommendedName>
</protein>
<dbReference type="InterPro" id="IPR008271">
    <property type="entry name" value="Ser/Thr_kinase_AS"/>
</dbReference>
<evidence type="ECO:0000313" key="6">
    <source>
        <dbReference type="EMBL" id="KDQ21166.1"/>
    </source>
</evidence>
<dbReference type="GO" id="GO:0005634">
    <property type="term" value="C:nucleus"/>
    <property type="evidence" value="ECO:0007669"/>
    <property type="project" value="TreeGrafter"/>
</dbReference>
<name>A0A067NBK0_BOTB1</name>